<sequence length="81" mass="9136">DLFWFTATHLVITPQTSTIYFVPKIHKDNPSHPIVSACNCSTEFSSSYRDKLLSPLITALPLYIKDTNQALHLINAFSFPP</sequence>
<dbReference type="STRING" id="37653.A0A0L8H9L4"/>
<organism evidence="1">
    <name type="scientific">Octopus bimaculoides</name>
    <name type="common">California two-spotted octopus</name>
    <dbReference type="NCBI Taxonomy" id="37653"/>
    <lineage>
        <taxon>Eukaryota</taxon>
        <taxon>Metazoa</taxon>
        <taxon>Spiralia</taxon>
        <taxon>Lophotrochozoa</taxon>
        <taxon>Mollusca</taxon>
        <taxon>Cephalopoda</taxon>
        <taxon>Coleoidea</taxon>
        <taxon>Octopodiformes</taxon>
        <taxon>Octopoda</taxon>
        <taxon>Incirrata</taxon>
        <taxon>Octopodidae</taxon>
        <taxon>Octopus</taxon>
    </lineage>
</organism>
<proteinExistence type="predicted"/>
<evidence type="ECO:0000313" key="1">
    <source>
        <dbReference type="EMBL" id="KOF85450.1"/>
    </source>
</evidence>
<accession>A0A0L8H9L4</accession>
<reference evidence="1" key="1">
    <citation type="submission" date="2015-07" db="EMBL/GenBank/DDBJ databases">
        <title>MeaNS - Measles Nucleotide Surveillance Program.</title>
        <authorList>
            <person name="Tran T."/>
            <person name="Druce J."/>
        </authorList>
    </citation>
    <scope>NUCLEOTIDE SEQUENCE</scope>
    <source>
        <strain evidence="1">UCB-OBI-ISO-001</strain>
        <tissue evidence="1">Gonad</tissue>
    </source>
</reference>
<protein>
    <submittedName>
        <fullName evidence="1">Uncharacterized protein</fullName>
    </submittedName>
</protein>
<gene>
    <name evidence="1" type="ORF">OCBIM_22020311mg</name>
</gene>
<dbReference type="EMBL" id="KQ418888">
    <property type="protein sequence ID" value="KOF85450.1"/>
    <property type="molecule type" value="Genomic_DNA"/>
</dbReference>
<feature type="non-terminal residue" evidence="1">
    <location>
        <position position="81"/>
    </location>
</feature>
<feature type="non-terminal residue" evidence="1">
    <location>
        <position position="1"/>
    </location>
</feature>
<name>A0A0L8H9L4_OCTBM</name>
<dbReference type="AlphaFoldDB" id="A0A0L8H9L4"/>